<dbReference type="RefSeq" id="WP_238239090.1">
    <property type="nucleotide sequence ID" value="NZ_BPQQ01000058.1"/>
</dbReference>
<reference evidence="1" key="1">
    <citation type="journal article" date="2021" name="Front. Microbiol.">
        <title>Comprehensive Comparative Genomics and Phenotyping of Methylobacterium Species.</title>
        <authorList>
            <person name="Alessa O."/>
            <person name="Ogura Y."/>
            <person name="Fujitani Y."/>
            <person name="Takami H."/>
            <person name="Hayashi T."/>
            <person name="Sahin N."/>
            <person name="Tani A."/>
        </authorList>
    </citation>
    <scope>NUCLEOTIDE SEQUENCE</scope>
    <source>
        <strain evidence="1">DSM 17168</strain>
    </source>
</reference>
<dbReference type="InterPro" id="IPR029044">
    <property type="entry name" value="Nucleotide-diphossugar_trans"/>
</dbReference>
<evidence type="ECO:0000313" key="1">
    <source>
        <dbReference type="EMBL" id="GJE02545.1"/>
    </source>
</evidence>
<dbReference type="Gene3D" id="3.90.550.10">
    <property type="entry name" value="Spore Coat Polysaccharide Biosynthesis Protein SpsA, Chain A"/>
    <property type="match status" value="1"/>
</dbReference>
<protein>
    <submittedName>
        <fullName evidence="1">Uncharacterized protein</fullName>
    </submittedName>
</protein>
<dbReference type="Proteomes" id="UP001055153">
    <property type="component" value="Unassembled WGS sequence"/>
</dbReference>
<dbReference type="SUPFAM" id="SSF53448">
    <property type="entry name" value="Nucleotide-diphospho-sugar transferases"/>
    <property type="match status" value="1"/>
</dbReference>
<reference evidence="1" key="2">
    <citation type="submission" date="2021-08" db="EMBL/GenBank/DDBJ databases">
        <authorList>
            <person name="Tani A."/>
            <person name="Ola A."/>
            <person name="Ogura Y."/>
            <person name="Katsura K."/>
            <person name="Hayashi T."/>
        </authorList>
    </citation>
    <scope>NUCLEOTIDE SEQUENCE</scope>
    <source>
        <strain evidence="1">DSM 17168</strain>
    </source>
</reference>
<dbReference type="EMBL" id="BPQQ01000058">
    <property type="protein sequence ID" value="GJE02545.1"/>
    <property type="molecule type" value="Genomic_DNA"/>
</dbReference>
<accession>A0ABQ4SJ67</accession>
<name>A0ABQ4SJ67_9HYPH</name>
<comment type="caution">
    <text evidence="1">The sequence shown here is derived from an EMBL/GenBank/DDBJ whole genome shotgun (WGS) entry which is preliminary data.</text>
</comment>
<organism evidence="1 2">
    <name type="scientific">Methylobacterium isbiliense</name>
    <dbReference type="NCBI Taxonomy" id="315478"/>
    <lineage>
        <taxon>Bacteria</taxon>
        <taxon>Pseudomonadati</taxon>
        <taxon>Pseudomonadota</taxon>
        <taxon>Alphaproteobacteria</taxon>
        <taxon>Hyphomicrobiales</taxon>
        <taxon>Methylobacteriaceae</taxon>
        <taxon>Methylobacterium</taxon>
    </lineage>
</organism>
<keyword evidence="2" id="KW-1185">Reference proteome</keyword>
<sequence>MIVFTICSANFMSYALTLYETISAHEADLTFYLLLCDHKDSIDPSAFDFEIIYIEDLGVPNFDMMRENYSITELNTSLKPFMFLYLFDRHPGEHVAYFDPDIMVCSPLIELKELMHEGAPCILTPHITEPAEFADMNDGMFLIYGIYNLGFCCLADTPEVRRVVAWWSRRLETECIIDLPRGRFVDQKWADLLPAMIGGTAILRHPGYNAAYWNLSQRRLAKCGTQWRVNQEPLRFFHFSGNLIEDVNVFSRHSHEFNVHSFGSVGNLLAEYRSLIYKNGHDFYSGLDYGFNWSGSSGRNEHTLLEIFASRPKAKAPPHLPLRRLDAGRELPPRVRAVREEAEGRVRQALLGDEPPTGYCIVCDGRTRFRASGEAHCEPSGGRQGLVCSACGFDVPVRLGLHACRQLLSRDDTAVAVVAERGRRIEDALRARLDGGGNAAARSICLVDLSSAEATASDLLGLSRAHSVLIVVDPTDETEALFARAGLPVALYEGWSEACLYMLRPTRLAIVGEPSRRSTG</sequence>
<evidence type="ECO:0000313" key="2">
    <source>
        <dbReference type="Proteomes" id="UP001055153"/>
    </source>
</evidence>
<proteinExistence type="predicted"/>
<gene>
    <name evidence="1" type="ORF">GMJLKIPL_4494</name>
</gene>